<reference evidence="9 10" key="2">
    <citation type="submission" date="2018-03" db="EMBL/GenBank/DDBJ databases">
        <title>The ancient ancestry and fast evolution of plastids.</title>
        <authorList>
            <person name="Moore K.R."/>
            <person name="Magnabosco C."/>
            <person name="Momper L."/>
            <person name="Gold D.A."/>
            <person name="Bosak T."/>
            <person name="Fournier G.P."/>
        </authorList>
    </citation>
    <scope>NUCLEOTIDE SEQUENCE [LARGE SCALE GENOMIC DNA]</scope>
    <source>
        <strain evidence="9 10">ULC18</strain>
    </source>
</reference>
<dbReference type="GO" id="GO:0009523">
    <property type="term" value="C:photosystem II"/>
    <property type="evidence" value="ECO:0007669"/>
    <property type="project" value="UniProtKB-KW"/>
</dbReference>
<dbReference type="Proteomes" id="UP000239576">
    <property type="component" value="Unassembled WGS sequence"/>
</dbReference>
<comment type="function">
    <text evidence="8">Loosely associated component of the core of photosystem II (PSII). PSII is a light-driven water plastoquinone oxidoreductase, using light energy to abstract electrons from H(2)O, generating a proton gradient subsequently used for ATP formation.</text>
</comment>
<organism evidence="9 10">
    <name type="scientific">Stenomitos frigidus ULC18</name>
    <dbReference type="NCBI Taxonomy" id="2107698"/>
    <lineage>
        <taxon>Bacteria</taxon>
        <taxon>Bacillati</taxon>
        <taxon>Cyanobacteriota</taxon>
        <taxon>Cyanophyceae</taxon>
        <taxon>Leptolyngbyales</taxon>
        <taxon>Leptolyngbyaceae</taxon>
        <taxon>Stenomitos</taxon>
    </lineage>
</organism>
<proteinExistence type="inferred from homology"/>
<keyword evidence="4 8" id="KW-1133">Transmembrane helix</keyword>
<evidence type="ECO:0000313" key="10">
    <source>
        <dbReference type="Proteomes" id="UP000239576"/>
    </source>
</evidence>
<reference evidence="10" key="1">
    <citation type="submission" date="2018-02" db="EMBL/GenBank/DDBJ databases">
        <authorList>
            <person name="Moore K."/>
            <person name="Momper L."/>
        </authorList>
    </citation>
    <scope>NUCLEOTIDE SEQUENCE [LARGE SCALE GENOMIC DNA]</scope>
    <source>
        <strain evidence="10">ULC18</strain>
    </source>
</reference>
<evidence type="ECO:0000256" key="8">
    <source>
        <dbReference type="HAMAP-Rule" id="MF_00717"/>
    </source>
</evidence>
<dbReference type="GO" id="GO:0030145">
    <property type="term" value="F:manganese ion binding"/>
    <property type="evidence" value="ECO:0007669"/>
    <property type="project" value="InterPro"/>
</dbReference>
<sequence>MDIDLRIAVVLLPLAAAAGWAFFNIGQAAIKQFQGFNSK</sequence>
<evidence type="ECO:0000256" key="4">
    <source>
        <dbReference type="ARBA" id="ARBA00022989"/>
    </source>
</evidence>
<evidence type="ECO:0000256" key="5">
    <source>
        <dbReference type="ARBA" id="ARBA00023078"/>
    </source>
</evidence>
<dbReference type="AlphaFoldDB" id="A0A2T1E5U1"/>
<dbReference type="EMBL" id="PVWK01000083">
    <property type="protein sequence ID" value="PSB28098.1"/>
    <property type="molecule type" value="Genomic_DNA"/>
</dbReference>
<name>A0A2T1E5U1_9CYAN</name>
<dbReference type="InterPro" id="IPR009388">
    <property type="entry name" value="PSII_PsbY"/>
</dbReference>
<comment type="similarity">
    <text evidence="8">Belongs to the PsbY family.</text>
</comment>
<keyword evidence="3 8" id="KW-0812">Transmembrane</keyword>
<gene>
    <name evidence="8" type="primary">psbY</name>
    <name evidence="9" type="ORF">C7B82_14715</name>
</gene>
<keyword evidence="2 8" id="KW-0602">Photosynthesis</keyword>
<comment type="subcellular location">
    <subcellularLocation>
        <location evidence="8">Cellular thylakoid membrane</location>
        <topology evidence="8">Single-pass membrane protein</topology>
    </subcellularLocation>
    <subcellularLocation>
        <location evidence="1">Membrane</location>
    </subcellularLocation>
</comment>
<evidence type="ECO:0000256" key="7">
    <source>
        <dbReference type="ARBA" id="ARBA00023276"/>
    </source>
</evidence>
<feature type="topological domain" description="Lumenal" evidence="8">
    <location>
        <begin position="1"/>
        <end position="6"/>
    </location>
</feature>
<comment type="caution">
    <text evidence="9">The sequence shown here is derived from an EMBL/GenBank/DDBJ whole genome shotgun (WGS) entry which is preliminary data.</text>
</comment>
<keyword evidence="6 8" id="KW-0472">Membrane</keyword>
<keyword evidence="5 8" id="KW-0793">Thylakoid</keyword>
<dbReference type="HAMAP" id="MF_00717">
    <property type="entry name" value="PSII_PsbY"/>
    <property type="match status" value="1"/>
</dbReference>
<evidence type="ECO:0000256" key="1">
    <source>
        <dbReference type="ARBA" id="ARBA00004370"/>
    </source>
</evidence>
<dbReference type="RefSeq" id="WP_106257038.1">
    <property type="nucleotide sequence ID" value="NZ_CAWNSW010000092.1"/>
</dbReference>
<evidence type="ECO:0000256" key="2">
    <source>
        <dbReference type="ARBA" id="ARBA00022531"/>
    </source>
</evidence>
<dbReference type="Pfam" id="PF06298">
    <property type="entry name" value="PsbY"/>
    <property type="match status" value="1"/>
</dbReference>
<protein>
    <recommendedName>
        <fullName evidence="8">Photosystem II reaction center protein Y</fullName>
    </recommendedName>
</protein>
<keyword evidence="7 8" id="KW-0604">Photosystem II</keyword>
<evidence type="ECO:0000256" key="6">
    <source>
        <dbReference type="ARBA" id="ARBA00023136"/>
    </source>
</evidence>
<dbReference type="NCBIfam" id="NF009711">
    <property type="entry name" value="PRK13240.1"/>
    <property type="match status" value="1"/>
</dbReference>
<feature type="topological domain" description="Lumenal" evidence="8">
    <location>
        <begin position="26"/>
        <end position="39"/>
    </location>
</feature>
<comment type="subunit">
    <text evidence="8">PSII is composed of 1 copy each of membrane proteins PsbA, PsbB, PsbC, PsbD, PsbE, PsbF, PsbH, PsbI, PsbJ, PsbK, PsbL, PsbM, PsbT, PsbX, PsbY, PsbZ, Psb30/Ycf12, peripheral proteins PsbO, CyanoQ (PsbQ), PsbU, PsbV and a large number of cofactors. It forms dimeric complexes.</text>
</comment>
<evidence type="ECO:0000256" key="3">
    <source>
        <dbReference type="ARBA" id="ARBA00022692"/>
    </source>
</evidence>
<keyword evidence="10" id="KW-1185">Reference proteome</keyword>
<accession>A0A2T1E5U1</accession>
<dbReference type="GO" id="GO:0015979">
    <property type="term" value="P:photosynthesis"/>
    <property type="evidence" value="ECO:0007669"/>
    <property type="project" value="UniProtKB-UniRule"/>
</dbReference>
<dbReference type="GO" id="GO:0031676">
    <property type="term" value="C:plasma membrane-derived thylakoid membrane"/>
    <property type="evidence" value="ECO:0007669"/>
    <property type="project" value="UniProtKB-SubCell"/>
</dbReference>
<evidence type="ECO:0000313" key="9">
    <source>
        <dbReference type="EMBL" id="PSB28098.1"/>
    </source>
</evidence>